<dbReference type="Proteomes" id="UP000038010">
    <property type="component" value="Unassembled WGS sequence"/>
</dbReference>
<dbReference type="VEuPathDB" id="FungiDB:AB675_8603"/>
<feature type="compositionally biased region" description="Basic and acidic residues" evidence="1">
    <location>
        <begin position="749"/>
        <end position="761"/>
    </location>
</feature>
<dbReference type="GO" id="GO:0006950">
    <property type="term" value="P:response to stress"/>
    <property type="evidence" value="ECO:0007669"/>
    <property type="project" value="UniProtKB-ARBA"/>
</dbReference>
<protein>
    <submittedName>
        <fullName evidence="3">HMG box-containing protein C19G7.04</fullName>
    </submittedName>
</protein>
<evidence type="ECO:0000313" key="3">
    <source>
        <dbReference type="EMBL" id="KPI44210.1"/>
    </source>
</evidence>
<feature type="region of interest" description="Disordered" evidence="1">
    <location>
        <begin position="118"/>
        <end position="143"/>
    </location>
</feature>
<dbReference type="PANTHER" id="PTHR23099:SF0">
    <property type="entry name" value="GERM CELL NUCLEAR ACIDIC PROTEIN"/>
    <property type="match status" value="1"/>
</dbReference>
<dbReference type="PANTHER" id="PTHR23099">
    <property type="entry name" value="TRANSCRIPTIONAL REGULATOR"/>
    <property type="match status" value="1"/>
</dbReference>
<feature type="compositionally biased region" description="Basic residues" evidence="1">
    <location>
        <begin position="207"/>
        <end position="218"/>
    </location>
</feature>
<dbReference type="InterPro" id="IPR006640">
    <property type="entry name" value="SprT-like_domain"/>
</dbReference>
<dbReference type="GeneID" id="28740943"/>
<feature type="region of interest" description="Disordered" evidence="1">
    <location>
        <begin position="744"/>
        <end position="771"/>
    </location>
</feature>
<feature type="compositionally biased region" description="Low complexity" evidence="1">
    <location>
        <begin position="352"/>
        <end position="372"/>
    </location>
</feature>
<feature type="domain" description="SprT-like" evidence="2">
    <location>
        <begin position="477"/>
        <end position="728"/>
    </location>
</feature>
<evidence type="ECO:0000256" key="1">
    <source>
        <dbReference type="SAM" id="MobiDB-lite"/>
    </source>
</evidence>
<evidence type="ECO:0000259" key="2">
    <source>
        <dbReference type="SMART" id="SM00731"/>
    </source>
</evidence>
<feature type="compositionally biased region" description="Acidic residues" evidence="1">
    <location>
        <begin position="163"/>
        <end position="186"/>
    </location>
</feature>
<dbReference type="GO" id="GO:0005634">
    <property type="term" value="C:nucleus"/>
    <property type="evidence" value="ECO:0007669"/>
    <property type="project" value="TreeGrafter"/>
</dbReference>
<proteinExistence type="predicted"/>
<feature type="compositionally biased region" description="Basic residues" evidence="1">
    <location>
        <begin position="373"/>
        <end position="383"/>
    </location>
</feature>
<dbReference type="OrthoDB" id="20772at2759"/>
<feature type="region of interest" description="Disordered" evidence="1">
    <location>
        <begin position="1"/>
        <end position="76"/>
    </location>
</feature>
<dbReference type="Pfam" id="PF10263">
    <property type="entry name" value="SprT-like"/>
    <property type="match status" value="1"/>
</dbReference>
<feature type="region of interest" description="Disordered" evidence="1">
    <location>
        <begin position="163"/>
        <end position="386"/>
    </location>
</feature>
<gene>
    <name evidence="3" type="ORF">AB675_8603</name>
</gene>
<dbReference type="STRING" id="1664694.A0A0N1HFQ1"/>
<comment type="caution">
    <text evidence="3">The sequence shown here is derived from an EMBL/GenBank/DDBJ whole genome shotgun (WGS) entry which is preliminary data.</text>
</comment>
<dbReference type="EMBL" id="LFJN01000003">
    <property type="protein sequence ID" value="KPI44210.1"/>
    <property type="molecule type" value="Genomic_DNA"/>
</dbReference>
<keyword evidence="4" id="KW-1185">Reference proteome</keyword>
<feature type="compositionally biased region" description="Basic and acidic residues" evidence="1">
    <location>
        <begin position="219"/>
        <end position="230"/>
    </location>
</feature>
<sequence>MARLAVAAKLVAGGEHNDNSAGLRRSPRKKANTVRKQTRELSPEPTPRSSEPAARKTSRTTTNAVRKTAKSAATSGLQEISLPYTSDVEEVETVISSAQRLRARPPPSDIDAIASELDSLSLTSRDGRKGHSQRRGVQAVKVRSQQHYTSRFVLKEADCVDDYSDTAENEDEDTDLSGFIVDDDAELSFHQTAEDSSDTEYQAKPPTKPRRRLQRGRRTIIDSESDKENDSEAELAGALNNLRVGENRRTNAGKATPEVIDLTSPSPVISKVGPGSRPPPMGDPFSSDSGDDVEAGGDSTFPQKLPSLFDSLLRLSPPKSSDSAVPSAHPELSPKRHMNDRTGSAIVEQRPHTPTGPRTPPRLKSPSKLLSPSKKKGNLRSPHRQSTDAFWDLHTVNDWVDINSPKKAPIDSPRKNPLARFAIWSDGDEMVGYNSSSSSPPSPCASPTKPLASPEKAAQAARLAEKRAEKAKRVAFDAIKDKVANDLLTYLDNNITGGKLKQASASTGGVRIIWSKTLRTCAGRANYLKKVQPGIAPSPPSSPRMGARVITKDEIVAASPTKSVVHYHLNIELAVKVIDREERIVNTLSHEFCHMASYIISKQLQDQHGPDFWFWANQVVACLRNAVVPVPDTTNMFTITNSSDYAPTPRPSWRDVEITTCHNYKIDYKYVWVCIGRDPQVFSAVQEYLNITPNPAAQGCGAKYERHSKSLDTEKSRCGTCRGFLVQVKPFPRKTSPKKKMVDNFKITKRTESSGSEKERGLSGSSQGSLGGVLDAMVDVIDLSD</sequence>
<dbReference type="SMART" id="SM00731">
    <property type="entry name" value="SprT"/>
    <property type="match status" value="1"/>
</dbReference>
<name>A0A0N1HFQ1_9EURO</name>
<dbReference type="AlphaFoldDB" id="A0A0N1HFQ1"/>
<feature type="compositionally biased region" description="Polar residues" evidence="1">
    <location>
        <begin position="59"/>
        <end position="76"/>
    </location>
</feature>
<dbReference type="RefSeq" id="XP_018004173.1">
    <property type="nucleotide sequence ID" value="XM_018149063.1"/>
</dbReference>
<feature type="region of interest" description="Disordered" evidence="1">
    <location>
        <begin position="432"/>
        <end position="454"/>
    </location>
</feature>
<evidence type="ECO:0000313" key="4">
    <source>
        <dbReference type="Proteomes" id="UP000038010"/>
    </source>
</evidence>
<accession>A0A0N1HFQ1</accession>
<reference evidence="3 4" key="1">
    <citation type="submission" date="2015-06" db="EMBL/GenBank/DDBJ databases">
        <title>Draft genome of the ant-associated black yeast Phialophora attae CBS 131958.</title>
        <authorList>
            <person name="Moreno L.F."/>
            <person name="Stielow B.J."/>
            <person name="de Hoog S."/>
            <person name="Vicente V.A."/>
            <person name="Weiss V.A."/>
            <person name="de Vries M."/>
            <person name="Cruz L.M."/>
            <person name="Souza E.M."/>
        </authorList>
    </citation>
    <scope>NUCLEOTIDE SEQUENCE [LARGE SCALE GENOMIC DNA]</scope>
    <source>
        <strain evidence="3 4">CBS 131958</strain>
    </source>
</reference>
<organism evidence="3 4">
    <name type="scientific">Cyphellophora attinorum</name>
    <dbReference type="NCBI Taxonomy" id="1664694"/>
    <lineage>
        <taxon>Eukaryota</taxon>
        <taxon>Fungi</taxon>
        <taxon>Dikarya</taxon>
        <taxon>Ascomycota</taxon>
        <taxon>Pezizomycotina</taxon>
        <taxon>Eurotiomycetes</taxon>
        <taxon>Chaetothyriomycetidae</taxon>
        <taxon>Chaetothyriales</taxon>
        <taxon>Cyphellophoraceae</taxon>
        <taxon>Cyphellophora</taxon>
    </lineage>
</organism>